<dbReference type="InterPro" id="IPR001128">
    <property type="entry name" value="Cyt_P450"/>
</dbReference>
<dbReference type="PANTHER" id="PTHR46300:SF11">
    <property type="entry name" value="OXIDOREDUCTASE, PUTATIVE-RELATED"/>
    <property type="match status" value="1"/>
</dbReference>
<evidence type="ECO:0000313" key="6">
    <source>
        <dbReference type="EMBL" id="OAD79829.1"/>
    </source>
</evidence>
<name>A0A167QK95_PHYB8</name>
<dbReference type="PRINTS" id="PR00463">
    <property type="entry name" value="EP450I"/>
</dbReference>
<dbReference type="Proteomes" id="UP000077315">
    <property type="component" value="Unassembled WGS sequence"/>
</dbReference>
<dbReference type="GO" id="GO:0016705">
    <property type="term" value="F:oxidoreductase activity, acting on paired donors, with incorporation or reduction of molecular oxygen"/>
    <property type="evidence" value="ECO:0007669"/>
    <property type="project" value="InterPro"/>
</dbReference>
<dbReference type="InterPro" id="IPR036396">
    <property type="entry name" value="Cyt_P450_sf"/>
</dbReference>
<dbReference type="PROSITE" id="PS00086">
    <property type="entry name" value="CYTOCHROME_P450"/>
    <property type="match status" value="1"/>
</dbReference>
<dbReference type="SUPFAM" id="SSF48264">
    <property type="entry name" value="Cytochrome P450"/>
    <property type="match status" value="1"/>
</dbReference>
<feature type="binding site" description="axial binding residue" evidence="4">
    <location>
        <position position="471"/>
    </location>
    <ligand>
        <name>heme</name>
        <dbReference type="ChEBI" id="CHEBI:30413"/>
    </ligand>
    <ligandPart>
        <name>Fe</name>
        <dbReference type="ChEBI" id="CHEBI:18248"/>
    </ligandPart>
</feature>
<evidence type="ECO:0000256" key="1">
    <source>
        <dbReference type="ARBA" id="ARBA00022723"/>
    </source>
</evidence>
<dbReference type="PRINTS" id="PR00385">
    <property type="entry name" value="P450"/>
</dbReference>
<evidence type="ECO:0000256" key="4">
    <source>
        <dbReference type="PIRSR" id="PIRSR602401-1"/>
    </source>
</evidence>
<evidence type="ECO:0000256" key="5">
    <source>
        <dbReference type="RuleBase" id="RU000461"/>
    </source>
</evidence>
<dbReference type="VEuPathDB" id="FungiDB:PHYBLDRAFT_162883"/>
<evidence type="ECO:0000256" key="3">
    <source>
        <dbReference type="ARBA" id="ARBA00023004"/>
    </source>
</evidence>
<dbReference type="InParanoid" id="A0A167QK95"/>
<gene>
    <name evidence="6" type="ORF">PHYBLDRAFT_162883</name>
</gene>
<dbReference type="InterPro" id="IPR050364">
    <property type="entry name" value="Cytochrome_P450_fung"/>
</dbReference>
<sequence length="547" mass="61588">MDKKWLEVLQKEEHYLPLVGVVTVGLAARLVFALFSNICQNRKESERLKLEGYKEIPSPSGRYPFFGHMLSLGKAPSFKVQKWHQQLGPIIRLDMGVQPWVLINDPYLAHELFVRNGINSSDRHKHSYAYWMYSKGGKGMIFNQPGKKWKSTRSAALSILAPKNADQITESSVSITDNAIKLLKEDTDKEGAISPVRYMKMATYGTVFKAVFGKDVTSINDPTLNSLIHITERSIVYAGAAGDIGAFFPSLSWINHLSSQKKAMNDIINERDKVLEVLIREAKDGDVKCLTKVAYSIKEELGLDEMDLTILLSRQYPFLDDVFGAGGDTTGMSLTWLFGILPQYPDVQKKICDEVDEFLVKYGSLPSFSSRDEFPYTTAVLRENLRFRSITNFGIPHFTANDVNISGYHIPKDTILISSMHAMHMNSSIYEDPEKFIPERFLGTTKTWSASSSGSIKERDIYAFGWGRRICPGIHLAEMIVFNMCVRVLAQCTIEAPLDANGKPEFVDLNNIKTQGIIFGPQDYKRTSSLCCCQCAQLNIRLIQPDN</sequence>
<dbReference type="EMBL" id="KV440972">
    <property type="protein sequence ID" value="OAD79829.1"/>
    <property type="molecule type" value="Genomic_DNA"/>
</dbReference>
<keyword evidence="2 5" id="KW-0560">Oxidoreductase</keyword>
<dbReference type="Gene3D" id="1.10.630.10">
    <property type="entry name" value="Cytochrome P450"/>
    <property type="match status" value="1"/>
</dbReference>
<dbReference type="AlphaFoldDB" id="A0A167QK95"/>
<dbReference type="PANTHER" id="PTHR46300">
    <property type="entry name" value="P450, PUTATIVE (EUROFUNG)-RELATED-RELATED"/>
    <property type="match status" value="1"/>
</dbReference>
<evidence type="ECO:0000256" key="2">
    <source>
        <dbReference type="ARBA" id="ARBA00023002"/>
    </source>
</evidence>
<keyword evidence="7" id="KW-1185">Reference proteome</keyword>
<dbReference type="GO" id="GO:0005506">
    <property type="term" value="F:iron ion binding"/>
    <property type="evidence" value="ECO:0007669"/>
    <property type="project" value="InterPro"/>
</dbReference>
<keyword evidence="3 4" id="KW-0408">Iron</keyword>
<accession>A0A167QK95</accession>
<dbReference type="OrthoDB" id="2214136at2759"/>
<keyword evidence="4 5" id="KW-0349">Heme</keyword>
<dbReference type="Pfam" id="PF00067">
    <property type="entry name" value="p450"/>
    <property type="match status" value="1"/>
</dbReference>
<protein>
    <submittedName>
        <fullName evidence="6">CYP5206 protein</fullName>
    </submittedName>
</protein>
<dbReference type="GeneID" id="28995609"/>
<dbReference type="GO" id="GO:0020037">
    <property type="term" value="F:heme binding"/>
    <property type="evidence" value="ECO:0007669"/>
    <property type="project" value="InterPro"/>
</dbReference>
<evidence type="ECO:0000313" key="7">
    <source>
        <dbReference type="Proteomes" id="UP000077315"/>
    </source>
</evidence>
<proteinExistence type="inferred from homology"/>
<dbReference type="STRING" id="763407.A0A167QK95"/>
<dbReference type="RefSeq" id="XP_018297869.1">
    <property type="nucleotide sequence ID" value="XM_018434703.1"/>
</dbReference>
<comment type="similarity">
    <text evidence="5">Belongs to the cytochrome P450 family.</text>
</comment>
<keyword evidence="5" id="KW-0503">Monooxygenase</keyword>
<organism evidence="6 7">
    <name type="scientific">Phycomyces blakesleeanus (strain ATCC 8743b / DSM 1359 / FGSC 10004 / NBRC 33097 / NRRL 1555)</name>
    <dbReference type="NCBI Taxonomy" id="763407"/>
    <lineage>
        <taxon>Eukaryota</taxon>
        <taxon>Fungi</taxon>
        <taxon>Fungi incertae sedis</taxon>
        <taxon>Mucoromycota</taxon>
        <taxon>Mucoromycotina</taxon>
        <taxon>Mucoromycetes</taxon>
        <taxon>Mucorales</taxon>
        <taxon>Phycomycetaceae</taxon>
        <taxon>Phycomyces</taxon>
    </lineage>
</organism>
<dbReference type="InterPro" id="IPR017972">
    <property type="entry name" value="Cyt_P450_CS"/>
</dbReference>
<dbReference type="InterPro" id="IPR002401">
    <property type="entry name" value="Cyt_P450_E_grp-I"/>
</dbReference>
<keyword evidence="1 4" id="KW-0479">Metal-binding</keyword>
<dbReference type="GO" id="GO:0004497">
    <property type="term" value="F:monooxygenase activity"/>
    <property type="evidence" value="ECO:0007669"/>
    <property type="project" value="UniProtKB-KW"/>
</dbReference>
<reference evidence="7" key="1">
    <citation type="submission" date="2015-06" db="EMBL/GenBank/DDBJ databases">
        <title>Expansion of signal transduction pathways in fungi by whole-genome duplication.</title>
        <authorList>
            <consortium name="DOE Joint Genome Institute"/>
            <person name="Corrochano L.M."/>
            <person name="Kuo A."/>
            <person name="Marcet-Houben M."/>
            <person name="Polaino S."/>
            <person name="Salamov A."/>
            <person name="Villalobos J.M."/>
            <person name="Alvarez M.I."/>
            <person name="Avalos J."/>
            <person name="Benito E.P."/>
            <person name="Benoit I."/>
            <person name="Burger G."/>
            <person name="Camino L.P."/>
            <person name="Canovas D."/>
            <person name="Cerda-Olmedo E."/>
            <person name="Cheng J.-F."/>
            <person name="Dominguez A."/>
            <person name="Elias M."/>
            <person name="Eslava A.P."/>
            <person name="Glaser F."/>
            <person name="Grimwood J."/>
            <person name="Gutierrez G."/>
            <person name="Heitman J."/>
            <person name="Henrissat B."/>
            <person name="Iturriaga E.A."/>
            <person name="Lang B.F."/>
            <person name="Lavin J.L."/>
            <person name="Lee S."/>
            <person name="Li W."/>
            <person name="Lindquist E."/>
            <person name="Lopez-Garcia S."/>
            <person name="Luque E.M."/>
            <person name="Marcos A.T."/>
            <person name="Martin J."/>
            <person name="McCluskey K."/>
            <person name="Medina H.R."/>
            <person name="Miralles-Duran A."/>
            <person name="Miyazaki A."/>
            <person name="Munoz-Torres E."/>
            <person name="Oguiza J.A."/>
            <person name="Ohm R."/>
            <person name="Olmedo M."/>
            <person name="Orejas M."/>
            <person name="Ortiz-Castellanos L."/>
            <person name="Pisabarro A.G."/>
            <person name="Rodriguez-Romero J."/>
            <person name="Ruiz-Herrera J."/>
            <person name="Ruiz-Vazquez R."/>
            <person name="Sanz C."/>
            <person name="Schackwitz W."/>
            <person name="Schmutz J."/>
            <person name="Shahriari M."/>
            <person name="Shelest E."/>
            <person name="Silva-Franco F."/>
            <person name="Soanes D."/>
            <person name="Syed K."/>
            <person name="Tagua V.G."/>
            <person name="Talbot N.J."/>
            <person name="Thon M."/>
            <person name="De vries R.P."/>
            <person name="Wiebenga A."/>
            <person name="Yadav J.S."/>
            <person name="Braun E.L."/>
            <person name="Baker S."/>
            <person name="Garre V."/>
            <person name="Horwitz B."/>
            <person name="Torres-Martinez S."/>
            <person name="Idnurm A."/>
            <person name="Herrera-Estrella A."/>
            <person name="Gabaldon T."/>
            <person name="Grigoriev I.V."/>
        </authorList>
    </citation>
    <scope>NUCLEOTIDE SEQUENCE [LARGE SCALE GENOMIC DNA]</scope>
    <source>
        <strain evidence="7">NRRL 1555(-)</strain>
    </source>
</reference>
<comment type="cofactor">
    <cofactor evidence="4">
        <name>heme</name>
        <dbReference type="ChEBI" id="CHEBI:30413"/>
    </cofactor>
</comment>